<dbReference type="Gene3D" id="1.10.560.10">
    <property type="entry name" value="GroEL-like equatorial domain"/>
    <property type="match status" value="2"/>
</dbReference>
<evidence type="ECO:0000256" key="6">
    <source>
        <dbReference type="ARBA" id="ARBA00023186"/>
    </source>
</evidence>
<dbReference type="Ensembl" id="ENSPPAT00000051043.1">
    <property type="protein sequence ID" value="ENSPPAP00000028199.1"/>
    <property type="gene ID" value="ENSPPAG00000037136.1"/>
</dbReference>
<dbReference type="Gene3D" id="3.30.260.10">
    <property type="entry name" value="TCP-1-like chaperonin intermediate domain"/>
    <property type="match status" value="2"/>
</dbReference>
<dbReference type="GO" id="GO:0140662">
    <property type="term" value="F:ATP-dependent protein folding chaperone"/>
    <property type="evidence" value="ECO:0007669"/>
    <property type="project" value="InterPro"/>
</dbReference>
<dbReference type="FunFam" id="3.30.260.10:FF:000017">
    <property type="entry name" value="T-complex protein 1 subunit zeta"/>
    <property type="match status" value="1"/>
</dbReference>
<keyword evidence="5 7" id="KW-0067">ATP-binding</keyword>
<protein>
    <submittedName>
        <fullName evidence="8">Chaperonin containing TCP1 subunit 6B</fullName>
    </submittedName>
</protein>
<proteinExistence type="inferred from homology"/>
<dbReference type="SUPFAM" id="SSF54849">
    <property type="entry name" value="GroEL-intermediate domain like"/>
    <property type="match status" value="1"/>
</dbReference>
<dbReference type="InterPro" id="IPR002194">
    <property type="entry name" value="Chaperonin_TCP-1_CS"/>
</dbReference>
<dbReference type="Gene3D" id="3.50.7.10">
    <property type="entry name" value="GroEL"/>
    <property type="match status" value="1"/>
</dbReference>
<reference evidence="8" key="2">
    <citation type="submission" date="2025-08" db="UniProtKB">
        <authorList>
            <consortium name="Ensembl"/>
        </authorList>
    </citation>
    <scope>IDENTIFICATION</scope>
</reference>
<sequence length="493" mass="53557">MAAIKAVNSKAEVARAQAALAVNICAARGLQDVLRSNLGPKGTMKMLVSGAGDIKLTKDGNVLLDEMQIQHPTASLIAKVATAQDDVTGDGTTSNVLIIGELLKQADLYISEGLHPRIIAEGFEAAKIKALEVLEEVKVTKEMKRKILLDVARTSLQTKVHAELADVLTEVVVDSVLAVRRPGYPIDLFMVEIMEMKHKLGTDTKEVNSGFFYKTAEEKEKLVKAERKFIEDRVQKIIDLKDKVCAQSNKGFVVINQKGIDPFSLDSLAKHGIVALRRAKRRNMERLSLACGGMAMNSFEDLTVDCLGHAGLVYEYTLGEEKFTFIEECVNPCSVTLLVKGPNKHTLTQVKDAIRDGLHAIKNAIEDGCMVPGAGAIEVAMAEALVTYKNSIKGRARLGVQAFADALLIIPKVLAQNAGYDPQETLVKVQAEHVESKQLVGVDLNTGEPMVAADAGVWDNYCVKKQLLHSCTVIATNILLVDEIMRAGMSSLK</sequence>
<dbReference type="SUPFAM" id="SSF48592">
    <property type="entry name" value="GroEL equatorial domain-like"/>
    <property type="match status" value="1"/>
</dbReference>
<dbReference type="FunFam" id="3.30.260.10:FF:000029">
    <property type="entry name" value="Chaperonin containing TCP1 subunit 6B"/>
    <property type="match status" value="1"/>
</dbReference>
<dbReference type="PRINTS" id="PR00304">
    <property type="entry name" value="TCOMPLEXTCP1"/>
</dbReference>
<dbReference type="FunFam" id="1.10.560.10:FF:000022">
    <property type="entry name" value="T-complex protein 1 subunit zeta"/>
    <property type="match status" value="1"/>
</dbReference>
<comment type="similarity">
    <text evidence="2 7">Belongs to the TCP-1 chaperonin family.</text>
</comment>
<gene>
    <name evidence="8" type="primary">CCT6B</name>
</gene>
<dbReference type="PROSITE" id="PS00750">
    <property type="entry name" value="TCP1_1"/>
    <property type="match status" value="1"/>
</dbReference>
<dbReference type="Bgee" id="ENSPPAG00000037136">
    <property type="expression patterns" value="Expressed in testis and 6 other cell types or tissues"/>
</dbReference>
<dbReference type="GO" id="GO:0016887">
    <property type="term" value="F:ATP hydrolysis activity"/>
    <property type="evidence" value="ECO:0007669"/>
    <property type="project" value="InterPro"/>
</dbReference>
<evidence type="ECO:0000313" key="9">
    <source>
        <dbReference type="Proteomes" id="UP000240080"/>
    </source>
</evidence>
<evidence type="ECO:0000256" key="7">
    <source>
        <dbReference type="RuleBase" id="RU004187"/>
    </source>
</evidence>
<dbReference type="PROSITE" id="PS00995">
    <property type="entry name" value="TCP1_3"/>
    <property type="match status" value="1"/>
</dbReference>
<dbReference type="FunFam" id="1.10.560.10:FF:000038">
    <property type="entry name" value="Chaperonin containing TCP1 subunit 6B"/>
    <property type="match status" value="1"/>
</dbReference>
<dbReference type="AlphaFoldDB" id="A0A2R9BEW9"/>
<organism evidence="8 9">
    <name type="scientific">Pan paniscus</name>
    <name type="common">Pygmy chimpanzee</name>
    <name type="synonym">Bonobo</name>
    <dbReference type="NCBI Taxonomy" id="9597"/>
    <lineage>
        <taxon>Eukaryota</taxon>
        <taxon>Metazoa</taxon>
        <taxon>Chordata</taxon>
        <taxon>Craniata</taxon>
        <taxon>Vertebrata</taxon>
        <taxon>Euteleostomi</taxon>
        <taxon>Mammalia</taxon>
        <taxon>Eutheria</taxon>
        <taxon>Euarchontoglires</taxon>
        <taxon>Primates</taxon>
        <taxon>Haplorrhini</taxon>
        <taxon>Catarrhini</taxon>
        <taxon>Hominidae</taxon>
        <taxon>Pan</taxon>
    </lineage>
</organism>
<dbReference type="InterPro" id="IPR027410">
    <property type="entry name" value="TCP-1-like_intermed_sf"/>
</dbReference>
<keyword evidence="9" id="KW-1185">Reference proteome</keyword>
<dbReference type="GO" id="GO:0051082">
    <property type="term" value="F:unfolded protein binding"/>
    <property type="evidence" value="ECO:0007669"/>
    <property type="project" value="InterPro"/>
</dbReference>
<dbReference type="FunFam" id="3.50.7.10:FF:000004">
    <property type="entry name" value="T-complex protein 1 subunit zeta"/>
    <property type="match status" value="1"/>
</dbReference>
<name>A0A2R9BEW9_PANPA</name>
<comment type="subcellular location">
    <subcellularLocation>
        <location evidence="1">Cytoplasm</location>
    </subcellularLocation>
</comment>
<dbReference type="SUPFAM" id="SSF52029">
    <property type="entry name" value="GroEL apical domain-like"/>
    <property type="match status" value="1"/>
</dbReference>
<dbReference type="CDD" id="cd03342">
    <property type="entry name" value="TCP1_zeta"/>
    <property type="match status" value="1"/>
</dbReference>
<evidence type="ECO:0000256" key="5">
    <source>
        <dbReference type="ARBA" id="ARBA00022840"/>
    </source>
</evidence>
<reference evidence="8" key="3">
    <citation type="submission" date="2025-09" db="UniProtKB">
        <authorList>
            <consortium name="Ensembl"/>
        </authorList>
    </citation>
    <scope>IDENTIFICATION</scope>
</reference>
<keyword evidence="3" id="KW-0963">Cytoplasm</keyword>
<dbReference type="Pfam" id="PF00118">
    <property type="entry name" value="Cpn60_TCP1"/>
    <property type="match status" value="1"/>
</dbReference>
<reference evidence="8 9" key="1">
    <citation type="journal article" date="2012" name="Nature">
        <title>The bonobo genome compared with the chimpanzee and human genomes.</title>
        <authorList>
            <person name="Prufer K."/>
            <person name="Munch K."/>
            <person name="Hellmann I."/>
            <person name="Akagi K."/>
            <person name="Miller J.R."/>
            <person name="Walenz B."/>
            <person name="Koren S."/>
            <person name="Sutton G."/>
            <person name="Kodira C."/>
            <person name="Winer R."/>
            <person name="Knight J.R."/>
            <person name="Mullikin J.C."/>
            <person name="Meader S.J."/>
            <person name="Ponting C.P."/>
            <person name="Lunter G."/>
            <person name="Higashino S."/>
            <person name="Hobolth A."/>
            <person name="Dutheil J."/>
            <person name="Karakoc E."/>
            <person name="Alkan C."/>
            <person name="Sajjadian S."/>
            <person name="Catacchio C.R."/>
            <person name="Ventura M."/>
            <person name="Marques-Bonet T."/>
            <person name="Eichler E.E."/>
            <person name="Andre C."/>
            <person name="Atencia R."/>
            <person name="Mugisha L."/>
            <person name="Junhold J."/>
            <person name="Patterson N."/>
            <person name="Siebauer M."/>
            <person name="Good J.M."/>
            <person name="Fischer A."/>
            <person name="Ptak S.E."/>
            <person name="Lachmann M."/>
            <person name="Symer D.E."/>
            <person name="Mailund T."/>
            <person name="Schierup M.H."/>
            <person name="Andres A.M."/>
            <person name="Kelso J."/>
            <person name="Paabo S."/>
        </authorList>
    </citation>
    <scope>NUCLEOTIDE SEQUENCE [LARGE SCALE GENOMIC DNA]</scope>
</reference>
<evidence type="ECO:0000256" key="3">
    <source>
        <dbReference type="ARBA" id="ARBA00022490"/>
    </source>
</evidence>
<dbReference type="GO" id="GO:0005832">
    <property type="term" value="C:chaperonin-containing T-complex"/>
    <property type="evidence" value="ECO:0007669"/>
    <property type="project" value="UniProtKB-ARBA"/>
</dbReference>
<evidence type="ECO:0000256" key="1">
    <source>
        <dbReference type="ARBA" id="ARBA00004496"/>
    </source>
</evidence>
<dbReference type="EMBL" id="AJFE02061558">
    <property type="status" value="NOT_ANNOTATED_CDS"/>
    <property type="molecule type" value="Genomic_DNA"/>
</dbReference>
<dbReference type="EMBL" id="AJFE02061560">
    <property type="status" value="NOT_ANNOTATED_CDS"/>
    <property type="molecule type" value="Genomic_DNA"/>
</dbReference>
<dbReference type="InterPro" id="IPR002423">
    <property type="entry name" value="Cpn60/GroEL/TCP-1"/>
</dbReference>
<evidence type="ECO:0000256" key="4">
    <source>
        <dbReference type="ARBA" id="ARBA00022741"/>
    </source>
</evidence>
<dbReference type="GO" id="GO:0005524">
    <property type="term" value="F:ATP binding"/>
    <property type="evidence" value="ECO:0007669"/>
    <property type="project" value="UniProtKB-KW"/>
</dbReference>
<dbReference type="InterPro" id="IPR027413">
    <property type="entry name" value="GROEL-like_equatorial_sf"/>
</dbReference>
<dbReference type="InterPro" id="IPR012722">
    <property type="entry name" value="Chap_CCT_zeta"/>
</dbReference>
<evidence type="ECO:0000256" key="2">
    <source>
        <dbReference type="ARBA" id="ARBA00008020"/>
    </source>
</evidence>
<accession>A0A2R9BEW9</accession>
<dbReference type="InterPro" id="IPR017998">
    <property type="entry name" value="Chaperone_TCP-1"/>
</dbReference>
<keyword evidence="6 7" id="KW-0143">Chaperone</keyword>
<dbReference type="Proteomes" id="UP000240080">
    <property type="component" value="Chromosome 17"/>
</dbReference>
<dbReference type="PROSITE" id="PS00751">
    <property type="entry name" value="TCP1_2"/>
    <property type="match status" value="1"/>
</dbReference>
<dbReference type="GeneTree" id="ENSGT00940000156339"/>
<dbReference type="PANTHER" id="PTHR11353">
    <property type="entry name" value="CHAPERONIN"/>
    <property type="match status" value="1"/>
</dbReference>
<keyword evidence="4 7" id="KW-0547">Nucleotide-binding</keyword>
<dbReference type="EMBL" id="AJFE02061559">
    <property type="status" value="NOT_ANNOTATED_CDS"/>
    <property type="molecule type" value="Genomic_DNA"/>
</dbReference>
<evidence type="ECO:0000313" key="8">
    <source>
        <dbReference type="Ensembl" id="ENSPPAP00000028199.1"/>
    </source>
</evidence>
<dbReference type="InterPro" id="IPR027409">
    <property type="entry name" value="GroEL-like_apical_dom_sf"/>
</dbReference>